<feature type="signal peptide" evidence="1">
    <location>
        <begin position="1"/>
        <end position="22"/>
    </location>
</feature>
<reference evidence="2 3" key="1">
    <citation type="submission" date="2017-06" db="EMBL/GenBank/DDBJ databases">
        <title>Sequencing and comparative analysis of myxobacterial genomes.</title>
        <authorList>
            <person name="Rupp O."/>
            <person name="Goesmann A."/>
            <person name="Sogaard-Andersen L."/>
        </authorList>
    </citation>
    <scope>NUCLEOTIDE SEQUENCE [LARGE SCALE GENOMIC DNA]</scope>
    <source>
        <strain evidence="2 3">DSM 14697</strain>
    </source>
</reference>
<keyword evidence="1" id="KW-0732">Signal</keyword>
<proteinExistence type="predicted"/>
<evidence type="ECO:0000313" key="3">
    <source>
        <dbReference type="Proteomes" id="UP000217343"/>
    </source>
</evidence>
<accession>A0A250K364</accession>
<name>A0A250K364_9BACT</name>
<evidence type="ECO:0000313" key="2">
    <source>
        <dbReference type="EMBL" id="ATB50330.1"/>
    </source>
</evidence>
<dbReference type="RefSeq" id="WP_013938104.1">
    <property type="nucleotide sequence ID" value="NZ_CP022203.1"/>
</dbReference>
<organism evidence="2 3">
    <name type="scientific">Corallococcus macrosporus DSM 14697</name>
    <dbReference type="NCBI Taxonomy" id="1189310"/>
    <lineage>
        <taxon>Bacteria</taxon>
        <taxon>Pseudomonadati</taxon>
        <taxon>Myxococcota</taxon>
        <taxon>Myxococcia</taxon>
        <taxon>Myxococcales</taxon>
        <taxon>Cystobacterineae</taxon>
        <taxon>Myxococcaceae</taxon>
        <taxon>Corallococcus</taxon>
    </lineage>
</organism>
<keyword evidence="3" id="KW-1185">Reference proteome</keyword>
<protein>
    <recommendedName>
        <fullName evidence="4">Lipoprotein</fullName>
    </recommendedName>
</protein>
<dbReference type="KEGG" id="mmas:MYMAC_005985"/>
<dbReference type="OrthoDB" id="5382834at2"/>
<evidence type="ECO:0000256" key="1">
    <source>
        <dbReference type="SAM" id="SignalP"/>
    </source>
</evidence>
<gene>
    <name evidence="2" type="ORF">MYMAC_005985</name>
</gene>
<dbReference type="EMBL" id="CP022203">
    <property type="protein sequence ID" value="ATB50330.1"/>
    <property type="molecule type" value="Genomic_DNA"/>
</dbReference>
<sequence length="140" mass="15241">MRNIFATTAALASLLLMGPVACGSSTPEQTEPTTEQQQSLKATGTGCSADSECASGLCWTEADSYPTYNPYWIRADSCTEECSGPGDTYCRELAEEYNAPYPERARCISARGVYDNNPYDHSVYLCDMVAVGLGKVHWVE</sequence>
<dbReference type="Proteomes" id="UP000217343">
    <property type="component" value="Chromosome"/>
</dbReference>
<dbReference type="AlphaFoldDB" id="A0A250K364"/>
<feature type="chain" id="PRO_5012151365" description="Lipoprotein" evidence="1">
    <location>
        <begin position="23"/>
        <end position="140"/>
    </location>
</feature>
<evidence type="ECO:0008006" key="4">
    <source>
        <dbReference type="Google" id="ProtNLM"/>
    </source>
</evidence>